<protein>
    <recommendedName>
        <fullName evidence="4">Transporter</fullName>
    </recommendedName>
</protein>
<accession>A0A6S5C2V5</accession>
<proteinExistence type="predicted"/>
<dbReference type="AlphaFoldDB" id="A0A6S5C2V5"/>
<gene>
    <name evidence="2" type="ORF">WP3W19E03_20790</name>
</gene>
<sequence>MKIKHLSKFIVSSMFSALMVVPTMSQAQEVPARFYLKSLAGGNAVPVIYKNISGNTNPFDFAHTVTPGASFEASMALTGYAKTLSIMERSALVAFIVPMGRISGDVNIGGNTIHQSAKGFGDPMIEFDINLIGPKAQTDLPAALRYEPGFSMDVLVDLGLPIGEYDSDKPLNLGQNRWYGRIGFPMTWQIGSWVPGQRTTFELLPAAWVFGKNDDFMGKSLETDPMYRLDAHLTRDFNDRLWGSLDLSLYNGAKASIDGVDGDKMSSTAVGLTLGYNLDDNMSLTVGYMSTINDNAPAEMSMDSFMISFIYGWHPLVEGSKRLGHGM</sequence>
<feature type="signal peptide" evidence="1">
    <location>
        <begin position="1"/>
        <end position="27"/>
    </location>
</feature>
<dbReference type="InterPro" id="IPR025737">
    <property type="entry name" value="FApF"/>
</dbReference>
<name>A0A6S5C2V5_AERVE</name>
<dbReference type="Proteomes" id="UP000515442">
    <property type="component" value="Chromosome"/>
</dbReference>
<dbReference type="EMBL" id="AP022038">
    <property type="protein sequence ID" value="BBR39554.1"/>
    <property type="molecule type" value="Genomic_DNA"/>
</dbReference>
<feature type="chain" id="PRO_5027894144" description="Transporter" evidence="1">
    <location>
        <begin position="28"/>
        <end position="327"/>
    </location>
</feature>
<dbReference type="RefSeq" id="WP_182939627.1">
    <property type="nucleotide sequence ID" value="NZ_AP022038.1"/>
</dbReference>
<evidence type="ECO:0000313" key="3">
    <source>
        <dbReference type="Proteomes" id="UP000515442"/>
    </source>
</evidence>
<keyword evidence="1" id="KW-0732">Signal</keyword>
<evidence type="ECO:0008006" key="4">
    <source>
        <dbReference type="Google" id="ProtNLM"/>
    </source>
</evidence>
<dbReference type="Pfam" id="PF13557">
    <property type="entry name" value="Phenol_MetA_deg"/>
    <property type="match status" value="1"/>
</dbReference>
<reference evidence="2 3" key="1">
    <citation type="submission" date="2019-12" db="EMBL/GenBank/DDBJ databases">
        <title>complete genome sequences of Aeromonas veronii str. WP3-W19-ESBL-03 isolated from wastewater treatment plant effluent.</title>
        <authorList>
            <person name="Sekizuka T."/>
            <person name="Itokawa K."/>
            <person name="Yatsu K."/>
            <person name="Inamine Y."/>
            <person name="Kuroda M."/>
        </authorList>
    </citation>
    <scope>NUCLEOTIDE SEQUENCE [LARGE SCALE GENOMIC DNA]</scope>
    <source>
        <strain evidence="2 3">WP3-W19-ESBL-03</strain>
    </source>
</reference>
<evidence type="ECO:0000256" key="1">
    <source>
        <dbReference type="SAM" id="SignalP"/>
    </source>
</evidence>
<evidence type="ECO:0000313" key="2">
    <source>
        <dbReference type="EMBL" id="BBR39554.1"/>
    </source>
</evidence>
<organism evidence="2 3">
    <name type="scientific">Aeromonas veronii</name>
    <dbReference type="NCBI Taxonomy" id="654"/>
    <lineage>
        <taxon>Bacteria</taxon>
        <taxon>Pseudomonadati</taxon>
        <taxon>Pseudomonadota</taxon>
        <taxon>Gammaproteobacteria</taxon>
        <taxon>Aeromonadales</taxon>
        <taxon>Aeromonadaceae</taxon>
        <taxon>Aeromonas</taxon>
    </lineage>
</organism>